<evidence type="ECO:0000313" key="3">
    <source>
        <dbReference type="Proteomes" id="UP001597283"/>
    </source>
</evidence>
<gene>
    <name evidence="2" type="ORF">ACFSC3_05810</name>
</gene>
<dbReference type="Proteomes" id="UP001597283">
    <property type="component" value="Unassembled WGS sequence"/>
</dbReference>
<keyword evidence="1" id="KW-1133">Transmembrane helix</keyword>
<feature type="transmembrane region" description="Helical" evidence="1">
    <location>
        <begin position="26"/>
        <end position="45"/>
    </location>
</feature>
<keyword evidence="1" id="KW-0472">Membrane</keyword>
<comment type="caution">
    <text evidence="2">The sequence shown here is derived from an EMBL/GenBank/DDBJ whole genome shotgun (WGS) entry which is preliminary data.</text>
</comment>
<evidence type="ECO:0000256" key="1">
    <source>
        <dbReference type="SAM" id="Phobius"/>
    </source>
</evidence>
<keyword evidence="1" id="KW-0812">Transmembrane</keyword>
<dbReference type="RefSeq" id="WP_380939455.1">
    <property type="nucleotide sequence ID" value="NZ_JBHUFC010000002.1"/>
</dbReference>
<protein>
    <submittedName>
        <fullName evidence="2">Uncharacterized protein</fullName>
    </submittedName>
</protein>
<reference evidence="3" key="1">
    <citation type="journal article" date="2019" name="Int. J. Syst. Evol. Microbiol.">
        <title>The Global Catalogue of Microorganisms (GCM) 10K type strain sequencing project: providing services to taxonomists for standard genome sequencing and annotation.</title>
        <authorList>
            <consortium name="The Broad Institute Genomics Platform"/>
            <consortium name="The Broad Institute Genome Sequencing Center for Infectious Disease"/>
            <person name="Wu L."/>
            <person name="Ma J."/>
        </authorList>
    </citation>
    <scope>NUCLEOTIDE SEQUENCE [LARGE SCALE GENOMIC DNA]</scope>
    <source>
        <strain evidence="3">Q85</strain>
    </source>
</reference>
<dbReference type="EMBL" id="JBHUFC010000002">
    <property type="protein sequence ID" value="MFD1787083.1"/>
    <property type="molecule type" value="Genomic_DNA"/>
</dbReference>
<organism evidence="2 3">
    <name type="scientific">Sphingomonas floccifaciens</name>
    <dbReference type="NCBI Taxonomy" id="1844115"/>
    <lineage>
        <taxon>Bacteria</taxon>
        <taxon>Pseudomonadati</taxon>
        <taxon>Pseudomonadota</taxon>
        <taxon>Alphaproteobacteria</taxon>
        <taxon>Sphingomonadales</taxon>
        <taxon>Sphingomonadaceae</taxon>
        <taxon>Sphingomonas</taxon>
    </lineage>
</organism>
<proteinExistence type="predicted"/>
<name>A0ABW4NAD6_9SPHN</name>
<sequence length="47" mass="5343">MAYLAMVMFVALMAFGRDYFHWSGNQVELALFATFVFGIICGYRVKG</sequence>
<evidence type="ECO:0000313" key="2">
    <source>
        <dbReference type="EMBL" id="MFD1787083.1"/>
    </source>
</evidence>
<keyword evidence="3" id="KW-1185">Reference proteome</keyword>
<accession>A0ABW4NAD6</accession>